<comment type="caution">
    <text evidence="1">The sequence shown here is derived from an EMBL/GenBank/DDBJ whole genome shotgun (WGS) entry which is preliminary data.</text>
</comment>
<dbReference type="InterPro" id="IPR023982">
    <property type="entry name" value="CHP04029_CMD-like"/>
</dbReference>
<dbReference type="InterPro" id="IPR029032">
    <property type="entry name" value="AhpD-like"/>
</dbReference>
<accession>A0A0F0KXL3</accession>
<sequence length="218" mass="23043">MTDDTVLNDDTALFDDTVDRILGVTPELDELRRRRPVTREQLQASFDALFRPVTVAHVSQAERELVAAFATGLAGVDDATAAFYAARAREADPERAGAVLAEAAGASTSGPFGAYTELGLQSENTEGERYAPADAVTAVIGERLAAALAHTHLLLFRPREASGADLGRLLDAGWSTDGIVTLSQLASFLAFQQRVVTGLRALADAGIAQTEVSEEEAA</sequence>
<reference evidence="1 2" key="1">
    <citation type="submission" date="2015-02" db="EMBL/GenBank/DDBJ databases">
        <title>Draft genome sequences of ten Microbacterium spp. with emphasis on heavy metal contaminated environments.</title>
        <authorList>
            <person name="Corretto E."/>
        </authorList>
    </citation>
    <scope>NUCLEOTIDE SEQUENCE [LARGE SCALE GENOMIC DNA]</scope>
    <source>
        <strain evidence="1 2">BEL163</strain>
    </source>
</reference>
<dbReference type="Gene3D" id="1.20.1290.10">
    <property type="entry name" value="AhpD-like"/>
    <property type="match status" value="1"/>
</dbReference>
<dbReference type="RefSeq" id="WP_045262906.1">
    <property type="nucleotide sequence ID" value="NZ_JYIV01000019.1"/>
</dbReference>
<name>A0A0F0KXL3_9MICO</name>
<evidence type="ECO:0000313" key="2">
    <source>
        <dbReference type="Proteomes" id="UP000033725"/>
    </source>
</evidence>
<dbReference type="PATRIC" id="fig|82380.10.peg.973"/>
<dbReference type="SUPFAM" id="SSF69118">
    <property type="entry name" value="AhpD-like"/>
    <property type="match status" value="1"/>
</dbReference>
<dbReference type="Proteomes" id="UP000033725">
    <property type="component" value="Unassembled WGS sequence"/>
</dbReference>
<gene>
    <name evidence="1" type="ORF">RN51_00970</name>
</gene>
<dbReference type="AlphaFoldDB" id="A0A0F0KXL3"/>
<dbReference type="EMBL" id="JYIV01000019">
    <property type="protein sequence ID" value="KJL24820.1"/>
    <property type="molecule type" value="Genomic_DNA"/>
</dbReference>
<evidence type="ECO:0008006" key="3">
    <source>
        <dbReference type="Google" id="ProtNLM"/>
    </source>
</evidence>
<evidence type="ECO:0000313" key="1">
    <source>
        <dbReference type="EMBL" id="KJL24820.1"/>
    </source>
</evidence>
<protein>
    <recommendedName>
        <fullName evidence="3">CMD domain protein</fullName>
    </recommendedName>
</protein>
<dbReference type="NCBIfam" id="TIGR04029">
    <property type="entry name" value="CMD_Avi_7170"/>
    <property type="match status" value="1"/>
</dbReference>
<organism evidence="1 2">
    <name type="scientific">Microbacterium oxydans</name>
    <dbReference type="NCBI Taxonomy" id="82380"/>
    <lineage>
        <taxon>Bacteria</taxon>
        <taxon>Bacillati</taxon>
        <taxon>Actinomycetota</taxon>
        <taxon>Actinomycetes</taxon>
        <taxon>Micrococcales</taxon>
        <taxon>Microbacteriaceae</taxon>
        <taxon>Microbacterium</taxon>
    </lineage>
</organism>
<proteinExistence type="predicted"/>